<organism evidence="1 2">
    <name type="scientific">Enterovirga aerilata</name>
    <dbReference type="NCBI Taxonomy" id="2730920"/>
    <lineage>
        <taxon>Bacteria</taxon>
        <taxon>Pseudomonadati</taxon>
        <taxon>Pseudomonadota</taxon>
        <taxon>Alphaproteobacteria</taxon>
        <taxon>Hyphomicrobiales</taxon>
        <taxon>Methylobacteriaceae</taxon>
        <taxon>Enterovirga</taxon>
    </lineage>
</organism>
<gene>
    <name evidence="1" type="ORF">HJG44_02585</name>
</gene>
<dbReference type="RefSeq" id="WP_171216757.1">
    <property type="nucleotide sequence ID" value="NZ_JABEPP010000001.1"/>
</dbReference>
<sequence length="158" mass="18038">MKQRPTHKYVSVVNGATVTQILDDKNRLVSATSVKQDGDRTIIEHFDSKWRQTGSEIVTVNGNQTRTEHYNKKWKLEGVDIVTVTGNKTVTEHFDSDLDFQWAKAEFDYGQYDYVQLYNYKWQIAADYTINEVNHDVSGLHVNWAAVAAGVAHGFDLI</sequence>
<dbReference type="Proteomes" id="UP000564885">
    <property type="component" value="Unassembled WGS sequence"/>
</dbReference>
<reference evidence="1 2" key="1">
    <citation type="submission" date="2020-04" db="EMBL/GenBank/DDBJ databases">
        <title>Enterovirga sp. isolate from soil.</title>
        <authorList>
            <person name="Chea S."/>
            <person name="Kim D.-U."/>
        </authorList>
    </citation>
    <scope>NUCLEOTIDE SEQUENCE [LARGE SCALE GENOMIC DNA]</scope>
    <source>
        <strain evidence="1 2">DB1703</strain>
    </source>
</reference>
<comment type="caution">
    <text evidence="1">The sequence shown here is derived from an EMBL/GenBank/DDBJ whole genome shotgun (WGS) entry which is preliminary data.</text>
</comment>
<evidence type="ECO:0000313" key="1">
    <source>
        <dbReference type="EMBL" id="NNM71281.1"/>
    </source>
</evidence>
<dbReference type="AlphaFoldDB" id="A0A849I1P4"/>
<proteinExistence type="predicted"/>
<name>A0A849I1P4_9HYPH</name>
<evidence type="ECO:0000313" key="2">
    <source>
        <dbReference type="Proteomes" id="UP000564885"/>
    </source>
</evidence>
<accession>A0A849I1P4</accession>
<protein>
    <submittedName>
        <fullName evidence="1">Uncharacterized protein</fullName>
    </submittedName>
</protein>
<dbReference type="EMBL" id="JABEPP010000001">
    <property type="protein sequence ID" value="NNM71281.1"/>
    <property type="molecule type" value="Genomic_DNA"/>
</dbReference>
<keyword evidence="2" id="KW-1185">Reference proteome</keyword>